<feature type="compositionally biased region" description="Basic and acidic residues" evidence="1">
    <location>
        <begin position="101"/>
        <end position="117"/>
    </location>
</feature>
<dbReference type="EMBL" id="BPLR01012362">
    <property type="protein sequence ID" value="GIY53399.1"/>
    <property type="molecule type" value="Genomic_DNA"/>
</dbReference>
<accession>A0AAV4U6J6</accession>
<feature type="region of interest" description="Disordered" evidence="1">
    <location>
        <begin position="62"/>
        <end position="119"/>
    </location>
</feature>
<dbReference type="Proteomes" id="UP001054945">
    <property type="component" value="Unassembled WGS sequence"/>
</dbReference>
<name>A0AAV4U6J6_CAEEX</name>
<evidence type="ECO:0000313" key="2">
    <source>
        <dbReference type="EMBL" id="GIY53399.1"/>
    </source>
</evidence>
<proteinExistence type="predicted"/>
<sequence>MSRVPDTRANYRYYLCFLSTGLLFSSRHHRTVKTSKRDNRRLILLCSKMELLKVKEPSLFRPSKKEETSNLHQEVSKPPTAIKLKLANAERVSRRSQQRYKPADRDTAARGEGEEKSPSCVCLADSTAIYSFRY</sequence>
<organism evidence="2 3">
    <name type="scientific">Caerostris extrusa</name>
    <name type="common">Bark spider</name>
    <name type="synonym">Caerostris bankana</name>
    <dbReference type="NCBI Taxonomy" id="172846"/>
    <lineage>
        <taxon>Eukaryota</taxon>
        <taxon>Metazoa</taxon>
        <taxon>Ecdysozoa</taxon>
        <taxon>Arthropoda</taxon>
        <taxon>Chelicerata</taxon>
        <taxon>Arachnida</taxon>
        <taxon>Araneae</taxon>
        <taxon>Araneomorphae</taxon>
        <taxon>Entelegynae</taxon>
        <taxon>Araneoidea</taxon>
        <taxon>Araneidae</taxon>
        <taxon>Caerostris</taxon>
    </lineage>
</organism>
<dbReference type="AlphaFoldDB" id="A0AAV4U6J6"/>
<comment type="caution">
    <text evidence="2">The sequence shown here is derived from an EMBL/GenBank/DDBJ whole genome shotgun (WGS) entry which is preliminary data.</text>
</comment>
<evidence type="ECO:0000313" key="3">
    <source>
        <dbReference type="Proteomes" id="UP001054945"/>
    </source>
</evidence>
<evidence type="ECO:0000256" key="1">
    <source>
        <dbReference type="SAM" id="MobiDB-lite"/>
    </source>
</evidence>
<protein>
    <submittedName>
        <fullName evidence="2">Uncharacterized protein</fullName>
    </submittedName>
</protein>
<reference evidence="2 3" key="1">
    <citation type="submission" date="2021-06" db="EMBL/GenBank/DDBJ databases">
        <title>Caerostris extrusa draft genome.</title>
        <authorList>
            <person name="Kono N."/>
            <person name="Arakawa K."/>
        </authorList>
    </citation>
    <scope>NUCLEOTIDE SEQUENCE [LARGE SCALE GENOMIC DNA]</scope>
</reference>
<keyword evidence="3" id="KW-1185">Reference proteome</keyword>
<gene>
    <name evidence="2" type="ORF">CEXT_517521</name>
</gene>